<comment type="caution">
    <text evidence="2">The sequence shown here is derived from an EMBL/GenBank/DDBJ whole genome shotgun (WGS) entry which is preliminary data.</text>
</comment>
<dbReference type="PANTHER" id="PTHR46146:SF3">
    <property type="entry name" value="SERINE_THREONINE-PROTEIN KINASE-LIKE PROTEIN CCR3-RELATED"/>
    <property type="match status" value="1"/>
</dbReference>
<evidence type="ECO:0000313" key="2">
    <source>
        <dbReference type="EMBL" id="CAK9020585.1"/>
    </source>
</evidence>
<gene>
    <name evidence="2" type="ORF">CCMP2556_LOCUS14111</name>
</gene>
<name>A0ABP0K2D3_9DINO</name>
<organism evidence="2 3">
    <name type="scientific">Durusdinium trenchii</name>
    <dbReference type="NCBI Taxonomy" id="1381693"/>
    <lineage>
        <taxon>Eukaryota</taxon>
        <taxon>Sar</taxon>
        <taxon>Alveolata</taxon>
        <taxon>Dinophyceae</taxon>
        <taxon>Suessiales</taxon>
        <taxon>Symbiodiniaceae</taxon>
        <taxon>Durusdinium</taxon>
    </lineage>
</organism>
<evidence type="ECO:0000259" key="1">
    <source>
        <dbReference type="PROSITE" id="PS50011"/>
    </source>
</evidence>
<accession>A0ABP0K2D3</accession>
<dbReference type="Gene3D" id="1.10.510.10">
    <property type="entry name" value="Transferase(Phosphotransferase) domain 1"/>
    <property type="match status" value="1"/>
</dbReference>
<dbReference type="EMBL" id="CAXAMN010007136">
    <property type="protein sequence ID" value="CAK9020585.1"/>
    <property type="molecule type" value="Genomic_DNA"/>
</dbReference>
<evidence type="ECO:0000313" key="3">
    <source>
        <dbReference type="Proteomes" id="UP001642484"/>
    </source>
</evidence>
<dbReference type="SMART" id="SM00220">
    <property type="entry name" value="S_TKc"/>
    <property type="match status" value="1"/>
</dbReference>
<proteinExistence type="predicted"/>
<dbReference type="Pfam" id="PF00069">
    <property type="entry name" value="Pkinase"/>
    <property type="match status" value="1"/>
</dbReference>
<dbReference type="PANTHER" id="PTHR46146">
    <property type="entry name" value="SERINE/THREONINE-PROTEIN KINASE-LIKE PROTEIN CCR4"/>
    <property type="match status" value="1"/>
</dbReference>
<sequence length="235" mass="25292">MKDGTQVAIKMIDLGALKNSGQTEDMAGFDQEVATLSKCNAQHISNLPNVCKTKELRGADKTQLCPLTIWEFTVEGLDYEDVEVRAGNSEMRYERLSALSDAASGLSHMHNSNPEAFHRDIKSANILLDRHGTAKMADFGLSITSSAAAKSLKADQPLRVDTISGTPGYACPIYARTGQVTEFSEVYSFGMVILEVLTAIPPAMADSGKPGGIGYPIEDRIKPGADGALERCVKH</sequence>
<keyword evidence="3" id="KW-1185">Reference proteome</keyword>
<feature type="domain" description="Protein kinase" evidence="1">
    <location>
        <begin position="1"/>
        <end position="235"/>
    </location>
</feature>
<dbReference type="SUPFAM" id="SSF56112">
    <property type="entry name" value="Protein kinase-like (PK-like)"/>
    <property type="match status" value="1"/>
</dbReference>
<dbReference type="InterPro" id="IPR011009">
    <property type="entry name" value="Kinase-like_dom_sf"/>
</dbReference>
<reference evidence="2 3" key="1">
    <citation type="submission" date="2024-02" db="EMBL/GenBank/DDBJ databases">
        <authorList>
            <person name="Chen Y."/>
            <person name="Shah S."/>
            <person name="Dougan E. K."/>
            <person name="Thang M."/>
            <person name="Chan C."/>
        </authorList>
    </citation>
    <scope>NUCLEOTIDE SEQUENCE [LARGE SCALE GENOMIC DNA]</scope>
</reference>
<protein>
    <recommendedName>
        <fullName evidence="1">Protein kinase domain-containing protein</fullName>
    </recommendedName>
</protein>
<dbReference type="PROSITE" id="PS50011">
    <property type="entry name" value="PROTEIN_KINASE_DOM"/>
    <property type="match status" value="1"/>
</dbReference>
<dbReference type="InterPro" id="IPR000719">
    <property type="entry name" value="Prot_kinase_dom"/>
</dbReference>
<dbReference type="Proteomes" id="UP001642484">
    <property type="component" value="Unassembled WGS sequence"/>
</dbReference>